<protein>
    <submittedName>
        <fullName evidence="3">Uncharacterized protein</fullName>
    </submittedName>
</protein>
<gene>
    <name evidence="3" type="ORF">XELAEV_18029272mg</name>
</gene>
<evidence type="ECO:0000313" key="3">
    <source>
        <dbReference type="EMBL" id="OCT78162.1"/>
    </source>
</evidence>
<feature type="region of interest" description="Disordered" evidence="2">
    <location>
        <begin position="1"/>
        <end position="47"/>
    </location>
</feature>
<keyword evidence="1" id="KW-0175">Coiled coil</keyword>
<name>A0A974CST5_XENLA</name>
<reference evidence="4" key="1">
    <citation type="journal article" date="2016" name="Nature">
        <title>Genome evolution in the allotetraploid frog Xenopus laevis.</title>
        <authorList>
            <person name="Session A.M."/>
            <person name="Uno Y."/>
            <person name="Kwon T."/>
            <person name="Chapman J.A."/>
            <person name="Toyoda A."/>
            <person name="Takahashi S."/>
            <person name="Fukui A."/>
            <person name="Hikosaka A."/>
            <person name="Suzuki A."/>
            <person name="Kondo M."/>
            <person name="van Heeringen S.J."/>
            <person name="Quigley I."/>
            <person name="Heinz S."/>
            <person name="Ogino H."/>
            <person name="Ochi H."/>
            <person name="Hellsten U."/>
            <person name="Lyons J.B."/>
            <person name="Simakov O."/>
            <person name="Putnam N."/>
            <person name="Stites J."/>
            <person name="Kuroki Y."/>
            <person name="Tanaka T."/>
            <person name="Michiue T."/>
            <person name="Watanabe M."/>
            <person name="Bogdanovic O."/>
            <person name="Lister R."/>
            <person name="Georgiou G."/>
            <person name="Paranjpe S.S."/>
            <person name="van Kruijsbergen I."/>
            <person name="Shu S."/>
            <person name="Carlson J."/>
            <person name="Kinoshita T."/>
            <person name="Ohta Y."/>
            <person name="Mawaribuchi S."/>
            <person name="Jenkins J."/>
            <person name="Grimwood J."/>
            <person name="Schmutz J."/>
            <person name="Mitros T."/>
            <person name="Mozaffari S.V."/>
            <person name="Suzuki Y."/>
            <person name="Haramoto Y."/>
            <person name="Yamamoto T.S."/>
            <person name="Takagi C."/>
            <person name="Heald R."/>
            <person name="Miller K."/>
            <person name="Haudenschild C."/>
            <person name="Kitzman J."/>
            <person name="Nakayama T."/>
            <person name="Izutsu Y."/>
            <person name="Robert J."/>
            <person name="Fortriede J."/>
            <person name="Burns K."/>
            <person name="Lotay V."/>
            <person name="Karimi K."/>
            <person name="Yasuoka Y."/>
            <person name="Dichmann D.S."/>
            <person name="Flajnik M.F."/>
            <person name="Houston D.W."/>
            <person name="Shendure J."/>
            <person name="DuPasquier L."/>
            <person name="Vize P.D."/>
            <person name="Zorn A.M."/>
            <person name="Ito M."/>
            <person name="Marcotte E.M."/>
            <person name="Wallingford J.B."/>
            <person name="Ito Y."/>
            <person name="Asashima M."/>
            <person name="Ueno N."/>
            <person name="Matsuda Y."/>
            <person name="Veenstra G.J."/>
            <person name="Fujiyama A."/>
            <person name="Harland R.M."/>
            <person name="Taira M."/>
            <person name="Rokhsar D.S."/>
        </authorList>
    </citation>
    <scope>NUCLEOTIDE SEQUENCE [LARGE SCALE GENOMIC DNA]</scope>
    <source>
        <strain evidence="4">J</strain>
    </source>
</reference>
<evidence type="ECO:0000256" key="2">
    <source>
        <dbReference type="SAM" id="MobiDB-lite"/>
    </source>
</evidence>
<organism evidence="3 4">
    <name type="scientific">Xenopus laevis</name>
    <name type="common">African clawed frog</name>
    <dbReference type="NCBI Taxonomy" id="8355"/>
    <lineage>
        <taxon>Eukaryota</taxon>
        <taxon>Metazoa</taxon>
        <taxon>Chordata</taxon>
        <taxon>Craniata</taxon>
        <taxon>Vertebrata</taxon>
        <taxon>Euteleostomi</taxon>
        <taxon>Amphibia</taxon>
        <taxon>Batrachia</taxon>
        <taxon>Anura</taxon>
        <taxon>Pipoidea</taxon>
        <taxon>Pipidae</taxon>
        <taxon>Xenopodinae</taxon>
        <taxon>Xenopus</taxon>
        <taxon>Xenopus</taxon>
    </lineage>
</organism>
<proteinExistence type="predicted"/>
<accession>A0A974CST5</accession>
<dbReference type="Proteomes" id="UP000694892">
    <property type="component" value="Chromosome 5S"/>
</dbReference>
<evidence type="ECO:0000313" key="4">
    <source>
        <dbReference type="Proteomes" id="UP000694892"/>
    </source>
</evidence>
<evidence type="ECO:0000256" key="1">
    <source>
        <dbReference type="SAM" id="Coils"/>
    </source>
</evidence>
<feature type="coiled-coil region" evidence="1">
    <location>
        <begin position="83"/>
        <end position="110"/>
    </location>
</feature>
<dbReference type="AlphaFoldDB" id="A0A974CST5"/>
<dbReference type="EMBL" id="CM004475">
    <property type="protein sequence ID" value="OCT78162.1"/>
    <property type="molecule type" value="Genomic_DNA"/>
</dbReference>
<sequence length="111" mass="12494">MEIFLGQNPTMPQRVTKSKLKGKKQQDSNTTTAELEAPSSPPAPQTQNQELLQALEPLLDQKLAGIKESVTETFQLTNQLQWMTDADQRISDLEDNLDKAETTIETQQHET</sequence>